<keyword evidence="1 4" id="KW-0547">Nucleotide-binding</keyword>
<dbReference type="PROSITE" id="PS00039">
    <property type="entry name" value="DEAD_ATP_HELICASE"/>
    <property type="match status" value="1"/>
</dbReference>
<evidence type="ECO:0000256" key="4">
    <source>
        <dbReference type="RuleBase" id="RU365068"/>
    </source>
</evidence>
<dbReference type="InterPro" id="IPR000629">
    <property type="entry name" value="RNA-helicase_DEAD-box_CS"/>
</dbReference>
<dbReference type="GO" id="GO:0016787">
    <property type="term" value="F:hydrolase activity"/>
    <property type="evidence" value="ECO:0007669"/>
    <property type="project" value="UniProtKB-KW"/>
</dbReference>
<name>A0A8S1P9C6_9CILI</name>
<sequence>MPLFLIFIKIYDVNVKAQTESGKTLTFLVPLFNQFQKQKYQDHQLFGLILSPTRELPQQIYDLVKEIAFVIDGTSNEPDVKYLNNKGYNIFIATHCKLQQLLNISELQINVKTLQYLIFDEADRLISNQYQYDVRFILSKFLKQTRTGLFSATQSSAQIYDLMKLCFRNPVYVKFNANKTMQIS</sequence>
<dbReference type="OrthoDB" id="7396459at2759"/>
<dbReference type="InterPro" id="IPR014001">
    <property type="entry name" value="Helicase_ATP-bd"/>
</dbReference>
<dbReference type="GO" id="GO:0005524">
    <property type="term" value="F:ATP binding"/>
    <property type="evidence" value="ECO:0007669"/>
    <property type="project" value="UniProtKB-UniRule"/>
</dbReference>
<evidence type="ECO:0000259" key="5">
    <source>
        <dbReference type="PROSITE" id="PS51192"/>
    </source>
</evidence>
<dbReference type="EC" id="3.6.4.13" evidence="4"/>
<keyword evidence="2 4" id="KW-0378">Hydrolase</keyword>
<dbReference type="GO" id="GO:0003724">
    <property type="term" value="F:RNA helicase activity"/>
    <property type="evidence" value="ECO:0007669"/>
    <property type="project" value="UniProtKB-EC"/>
</dbReference>
<dbReference type="PANTHER" id="PTHR24031">
    <property type="entry name" value="RNA HELICASE"/>
    <property type="match status" value="1"/>
</dbReference>
<keyword evidence="4" id="KW-0347">Helicase</keyword>
<dbReference type="GO" id="GO:0003723">
    <property type="term" value="F:RNA binding"/>
    <property type="evidence" value="ECO:0007669"/>
    <property type="project" value="UniProtKB-UniRule"/>
</dbReference>
<organism evidence="6 7">
    <name type="scientific">Paramecium sonneborni</name>
    <dbReference type="NCBI Taxonomy" id="65129"/>
    <lineage>
        <taxon>Eukaryota</taxon>
        <taxon>Sar</taxon>
        <taxon>Alveolata</taxon>
        <taxon>Ciliophora</taxon>
        <taxon>Intramacronucleata</taxon>
        <taxon>Oligohymenophorea</taxon>
        <taxon>Peniculida</taxon>
        <taxon>Parameciidae</taxon>
        <taxon>Paramecium</taxon>
    </lineage>
</organism>
<dbReference type="Proteomes" id="UP000692954">
    <property type="component" value="Unassembled WGS sequence"/>
</dbReference>
<dbReference type="PROSITE" id="PS51192">
    <property type="entry name" value="HELICASE_ATP_BIND_1"/>
    <property type="match status" value="1"/>
</dbReference>
<dbReference type="SMART" id="SM00487">
    <property type="entry name" value="DEXDc"/>
    <property type="match status" value="1"/>
</dbReference>
<dbReference type="InterPro" id="IPR011545">
    <property type="entry name" value="DEAD/DEAH_box_helicase_dom"/>
</dbReference>
<evidence type="ECO:0000313" key="6">
    <source>
        <dbReference type="EMBL" id="CAD8099358.1"/>
    </source>
</evidence>
<proteinExistence type="inferred from homology"/>
<evidence type="ECO:0000313" key="7">
    <source>
        <dbReference type="Proteomes" id="UP000692954"/>
    </source>
</evidence>
<feature type="domain" description="Helicase ATP-binding" evidence="5">
    <location>
        <begin position="4"/>
        <end position="172"/>
    </location>
</feature>
<keyword evidence="7" id="KW-1185">Reference proteome</keyword>
<comment type="caution">
    <text evidence="6">The sequence shown here is derived from an EMBL/GenBank/DDBJ whole genome shotgun (WGS) entry which is preliminary data.</text>
</comment>
<comment type="domain">
    <text evidence="4">The Q motif is unique to and characteristic of the DEAD box family of RNA helicases and controls ATP binding and hydrolysis.</text>
</comment>
<comment type="function">
    <text evidence="4">RNA helicase.</text>
</comment>
<accession>A0A8S1P9C6</accession>
<protein>
    <recommendedName>
        <fullName evidence="4">ATP-dependent RNA helicase</fullName>
        <ecNumber evidence="4">3.6.4.13</ecNumber>
    </recommendedName>
</protein>
<comment type="similarity">
    <text evidence="4">Belongs to the DEAD box helicase family.</text>
</comment>
<evidence type="ECO:0000256" key="3">
    <source>
        <dbReference type="ARBA" id="ARBA00022840"/>
    </source>
</evidence>
<dbReference type="EMBL" id="CAJJDN010000071">
    <property type="protein sequence ID" value="CAD8099358.1"/>
    <property type="molecule type" value="Genomic_DNA"/>
</dbReference>
<gene>
    <name evidence="6" type="ORF">PSON_ATCC_30995.1.T0710278</name>
</gene>
<keyword evidence="3 4" id="KW-0067">ATP-binding</keyword>
<evidence type="ECO:0000256" key="2">
    <source>
        <dbReference type="ARBA" id="ARBA00022801"/>
    </source>
</evidence>
<comment type="catalytic activity">
    <reaction evidence="4">
        <text>ATP + H2O = ADP + phosphate + H(+)</text>
        <dbReference type="Rhea" id="RHEA:13065"/>
        <dbReference type="ChEBI" id="CHEBI:15377"/>
        <dbReference type="ChEBI" id="CHEBI:15378"/>
        <dbReference type="ChEBI" id="CHEBI:30616"/>
        <dbReference type="ChEBI" id="CHEBI:43474"/>
        <dbReference type="ChEBI" id="CHEBI:456216"/>
        <dbReference type="EC" id="3.6.4.13"/>
    </reaction>
</comment>
<dbReference type="AlphaFoldDB" id="A0A8S1P9C6"/>
<evidence type="ECO:0000256" key="1">
    <source>
        <dbReference type="ARBA" id="ARBA00022741"/>
    </source>
</evidence>
<reference evidence="6" key="1">
    <citation type="submission" date="2021-01" db="EMBL/GenBank/DDBJ databases">
        <authorList>
            <consortium name="Genoscope - CEA"/>
            <person name="William W."/>
        </authorList>
    </citation>
    <scope>NUCLEOTIDE SEQUENCE</scope>
</reference>
<keyword evidence="4" id="KW-0694">RNA-binding</keyword>
<dbReference type="Pfam" id="PF00270">
    <property type="entry name" value="DEAD"/>
    <property type="match status" value="1"/>
</dbReference>